<dbReference type="InterPro" id="IPR040680">
    <property type="entry name" value="DUF5643"/>
</dbReference>
<evidence type="ECO:0000256" key="1">
    <source>
        <dbReference type="SAM" id="Phobius"/>
    </source>
</evidence>
<dbReference type="RefSeq" id="WP_375526687.1">
    <property type="nucleotide sequence ID" value="NZ_JBHILM010000021.1"/>
</dbReference>
<sequence>MKPADLDEELRKAGQELLTEVPDMIRRRQDEVYASLADLPMQTRSGRSLRTKKVSRALGAAAAAAVIGVMSSAYISPVMAETLKKIPVVGSIFQLAKDLGLQTAEERGLVDQPNASVTHEGVTLSIPQVVYDGIRLSMAVKREGEGLVGGIMDHKTVREGKTSRDIYPRGAIIDMETFINGTSTRDFSTAAQRMNWTGKPTSDPNAMLFEWSDFSHLEQRKAVLTDQFQLKVKITLEGIAEPFIMEIPVHKNTEQIVVPTKETRQWGSLKLTLKQLKFTPITTAFQMDIEQTDPSEIVNDENVLFEIWDDQGRKLGLVGGLGIYTDNSQKYQRGELLFDRFEDAPKSITLKAFQPEFKVPGAKSGAYKLDSNGEIVKTYLKDLEITIPVNKADLTKLYDIQK</sequence>
<proteinExistence type="predicted"/>
<accession>A0ABV5BB60</accession>
<feature type="domain" description="DUF5643" evidence="3">
    <location>
        <begin position="257"/>
        <end position="371"/>
    </location>
</feature>
<evidence type="ECO:0000259" key="3">
    <source>
        <dbReference type="Pfam" id="PF18705"/>
    </source>
</evidence>
<keyword evidence="1" id="KW-0472">Membrane</keyword>
<dbReference type="Pfam" id="PF18705">
    <property type="entry name" value="DUF5643"/>
    <property type="match status" value="1"/>
</dbReference>
<evidence type="ECO:0000313" key="4">
    <source>
        <dbReference type="EMBL" id="MFB5682943.1"/>
    </source>
</evidence>
<organism evidence="4 5">
    <name type="scientific">Paenibacillus terreus</name>
    <dbReference type="NCBI Taxonomy" id="1387834"/>
    <lineage>
        <taxon>Bacteria</taxon>
        <taxon>Bacillati</taxon>
        <taxon>Bacillota</taxon>
        <taxon>Bacilli</taxon>
        <taxon>Bacillales</taxon>
        <taxon>Paenibacillaceae</taxon>
        <taxon>Paenibacillus</taxon>
    </lineage>
</organism>
<dbReference type="EMBL" id="JBHILM010000021">
    <property type="protein sequence ID" value="MFB5682943.1"/>
    <property type="molecule type" value="Genomic_DNA"/>
</dbReference>
<feature type="transmembrane region" description="Helical" evidence="1">
    <location>
        <begin position="57"/>
        <end position="75"/>
    </location>
</feature>
<dbReference type="InterPro" id="IPR025436">
    <property type="entry name" value="DUF4179"/>
</dbReference>
<dbReference type="Gene3D" id="2.60.40.1630">
    <property type="entry name" value="bacillus anthracis domain"/>
    <property type="match status" value="1"/>
</dbReference>
<keyword evidence="5" id="KW-1185">Reference proteome</keyword>
<feature type="domain" description="DUF4179" evidence="2">
    <location>
        <begin position="52"/>
        <end position="140"/>
    </location>
</feature>
<comment type="caution">
    <text evidence="4">The sequence shown here is derived from an EMBL/GenBank/DDBJ whole genome shotgun (WGS) entry which is preliminary data.</text>
</comment>
<protein>
    <submittedName>
        <fullName evidence="4">DUF4179 domain-containing protein</fullName>
    </submittedName>
</protein>
<dbReference type="Pfam" id="PF13786">
    <property type="entry name" value="DUF4179"/>
    <property type="match status" value="1"/>
</dbReference>
<dbReference type="Proteomes" id="UP001580407">
    <property type="component" value="Unassembled WGS sequence"/>
</dbReference>
<gene>
    <name evidence="4" type="ORF">ACE3NQ_18665</name>
</gene>
<evidence type="ECO:0000313" key="5">
    <source>
        <dbReference type="Proteomes" id="UP001580407"/>
    </source>
</evidence>
<keyword evidence="1" id="KW-0812">Transmembrane</keyword>
<evidence type="ECO:0000259" key="2">
    <source>
        <dbReference type="Pfam" id="PF13786"/>
    </source>
</evidence>
<name>A0ABV5BB60_9BACL</name>
<reference evidence="4 5" key="1">
    <citation type="submission" date="2024-09" db="EMBL/GenBank/DDBJ databases">
        <authorList>
            <person name="Ruan L."/>
        </authorList>
    </citation>
    <scope>NUCLEOTIDE SEQUENCE [LARGE SCALE GENOMIC DNA]</scope>
    <source>
        <strain evidence="4 5">D33</strain>
    </source>
</reference>
<keyword evidence="1" id="KW-1133">Transmembrane helix</keyword>